<evidence type="ECO:0000256" key="1">
    <source>
        <dbReference type="ARBA" id="ARBA00004651"/>
    </source>
</evidence>
<evidence type="ECO:0000256" key="7">
    <source>
        <dbReference type="SAM" id="Phobius"/>
    </source>
</evidence>
<evidence type="ECO:0000313" key="9">
    <source>
        <dbReference type="EMBL" id="MDA0634220.1"/>
    </source>
</evidence>
<dbReference type="InterPro" id="IPR036259">
    <property type="entry name" value="MFS_trans_sf"/>
</dbReference>
<evidence type="ECO:0000259" key="8">
    <source>
        <dbReference type="PROSITE" id="PS50850"/>
    </source>
</evidence>
<evidence type="ECO:0000313" key="10">
    <source>
        <dbReference type="Proteomes" id="UP001144036"/>
    </source>
</evidence>
<dbReference type="PANTHER" id="PTHR23513">
    <property type="entry name" value="INTEGRAL MEMBRANE EFFLUX PROTEIN-RELATED"/>
    <property type="match status" value="1"/>
</dbReference>
<feature type="transmembrane region" description="Helical" evidence="7">
    <location>
        <begin position="255"/>
        <end position="273"/>
    </location>
</feature>
<gene>
    <name evidence="9" type="ORF">OUY22_12405</name>
</gene>
<dbReference type="SUPFAM" id="SSF103473">
    <property type="entry name" value="MFS general substrate transporter"/>
    <property type="match status" value="1"/>
</dbReference>
<reference evidence="9" key="1">
    <citation type="submission" date="2022-11" db="EMBL/GenBank/DDBJ databases">
        <title>Nonomuraea corallina sp. nov., a new species of the genus Nonomuraea isolated from sea side sediment in Thai sea.</title>
        <authorList>
            <person name="Ngamcharungchit C."/>
            <person name="Matsumoto A."/>
            <person name="Suriyachadkun C."/>
            <person name="Panbangred W."/>
            <person name="Inahashi Y."/>
            <person name="Intra B."/>
        </authorList>
    </citation>
    <scope>NUCLEOTIDE SEQUENCE</scope>
    <source>
        <strain evidence="9">MCN248</strain>
    </source>
</reference>
<feature type="transmembrane region" description="Helical" evidence="7">
    <location>
        <begin position="231"/>
        <end position="249"/>
    </location>
</feature>
<comment type="subcellular location">
    <subcellularLocation>
        <location evidence="1">Cell membrane</location>
        <topology evidence="1">Multi-pass membrane protein</topology>
    </subcellularLocation>
</comment>
<dbReference type="CDD" id="cd06173">
    <property type="entry name" value="MFS_MefA_like"/>
    <property type="match status" value="1"/>
</dbReference>
<feature type="transmembrane region" description="Helical" evidence="7">
    <location>
        <begin position="285"/>
        <end position="303"/>
    </location>
</feature>
<feature type="transmembrane region" description="Helical" evidence="7">
    <location>
        <begin position="374"/>
        <end position="392"/>
    </location>
</feature>
<dbReference type="PROSITE" id="PS50850">
    <property type="entry name" value="MFS"/>
    <property type="match status" value="1"/>
</dbReference>
<evidence type="ECO:0000256" key="3">
    <source>
        <dbReference type="ARBA" id="ARBA00022475"/>
    </source>
</evidence>
<dbReference type="InterPro" id="IPR020846">
    <property type="entry name" value="MFS_dom"/>
</dbReference>
<evidence type="ECO:0000256" key="6">
    <source>
        <dbReference type="ARBA" id="ARBA00023136"/>
    </source>
</evidence>
<comment type="caution">
    <text evidence="9">The sequence shown here is derived from an EMBL/GenBank/DDBJ whole genome shotgun (WGS) entry which is preliminary data.</text>
</comment>
<keyword evidence="6 7" id="KW-0472">Membrane</keyword>
<dbReference type="InterPro" id="IPR010290">
    <property type="entry name" value="TM_effector"/>
</dbReference>
<protein>
    <submittedName>
        <fullName evidence="9">MFS transporter</fullName>
    </submittedName>
</protein>
<feature type="transmembrane region" description="Helical" evidence="7">
    <location>
        <begin position="47"/>
        <end position="68"/>
    </location>
</feature>
<proteinExistence type="predicted"/>
<keyword evidence="2" id="KW-0813">Transport</keyword>
<feature type="domain" description="Major facilitator superfamily (MFS) profile" evidence="8">
    <location>
        <begin position="216"/>
        <end position="399"/>
    </location>
</feature>
<feature type="transmembrane region" description="Helical" evidence="7">
    <location>
        <begin position="347"/>
        <end position="368"/>
    </location>
</feature>
<dbReference type="Proteomes" id="UP001144036">
    <property type="component" value="Unassembled WGS sequence"/>
</dbReference>
<dbReference type="Gene3D" id="1.20.1250.20">
    <property type="entry name" value="MFS general substrate transporter like domains"/>
    <property type="match status" value="1"/>
</dbReference>
<organism evidence="9 10">
    <name type="scientific">Nonomuraea corallina</name>
    <dbReference type="NCBI Taxonomy" id="2989783"/>
    <lineage>
        <taxon>Bacteria</taxon>
        <taxon>Bacillati</taxon>
        <taxon>Actinomycetota</taxon>
        <taxon>Actinomycetes</taxon>
        <taxon>Streptosporangiales</taxon>
        <taxon>Streptosporangiaceae</taxon>
        <taxon>Nonomuraea</taxon>
    </lineage>
</organism>
<keyword evidence="5 7" id="KW-1133">Transmembrane helix</keyword>
<dbReference type="EMBL" id="JAPNNL010000037">
    <property type="protein sequence ID" value="MDA0634220.1"/>
    <property type="molecule type" value="Genomic_DNA"/>
</dbReference>
<accession>A0ABT4SB62</accession>
<dbReference type="RefSeq" id="WP_270155030.1">
    <property type="nucleotide sequence ID" value="NZ_JAPNNL010000037.1"/>
</dbReference>
<keyword evidence="3" id="KW-1003">Cell membrane</keyword>
<evidence type="ECO:0000256" key="2">
    <source>
        <dbReference type="ARBA" id="ARBA00022448"/>
    </source>
</evidence>
<sequence>MNTALRRNKDFALLLSGRLVSSAGDHIQDFAFLLLVLAMTGSAAQSGLVLGVNTAAYLLVGLAAGALADRWDRRRAMIWCELGRAALAASVAIALCLDRLTLPHLYAVAALAGVLHALFESAATAALPAVVGPGQLARALGVTQGTLNTLRVGGATLAAAVHGLGRTVPFAVNALSFVASAAALCLIRGSFQQTDGPPAPGRLAADIRHGLGWLWRQPVIRVFGLLQAGDMLRYGAGYLVIVTLAQGVGASPRQIGLIFSAAAAGSLLGSLLAGRLAERFPIGRIAVAMLWVEALVFPLYAAAPDALSLGLVAFAESVLPPVYSVAMTSHRLAITPDHLRGRTSAAVDTLTMGALSAGTMAGGAMIAAWGARPATLVLAGWLLLLAVTATIARPARRAR</sequence>
<keyword evidence="4 7" id="KW-0812">Transmembrane</keyword>
<evidence type="ECO:0000256" key="4">
    <source>
        <dbReference type="ARBA" id="ARBA00022692"/>
    </source>
</evidence>
<dbReference type="Pfam" id="PF05977">
    <property type="entry name" value="MFS_3"/>
    <property type="match status" value="1"/>
</dbReference>
<name>A0ABT4SB62_9ACTN</name>
<evidence type="ECO:0000256" key="5">
    <source>
        <dbReference type="ARBA" id="ARBA00022989"/>
    </source>
</evidence>
<keyword evidence="10" id="KW-1185">Reference proteome</keyword>
<feature type="transmembrane region" description="Helical" evidence="7">
    <location>
        <begin position="309"/>
        <end position="326"/>
    </location>
</feature>
<dbReference type="PANTHER" id="PTHR23513:SF6">
    <property type="entry name" value="MAJOR FACILITATOR SUPERFAMILY ASSOCIATED DOMAIN-CONTAINING PROTEIN"/>
    <property type="match status" value="1"/>
</dbReference>